<accession>F6AFE9</accession>
<gene>
    <name evidence="1" type="ordered locus">Psefu_1434</name>
</gene>
<dbReference type="Proteomes" id="UP000000686">
    <property type="component" value="Chromosome"/>
</dbReference>
<name>F6AFE9_PSEF1</name>
<dbReference type="RefSeq" id="WP_013790541.1">
    <property type="nucleotide sequence ID" value="NC_015556.1"/>
</dbReference>
<proteinExistence type="predicted"/>
<dbReference type="KEGG" id="pfv:Psefu_1434"/>
<evidence type="ECO:0000313" key="2">
    <source>
        <dbReference type="Proteomes" id="UP000000686"/>
    </source>
</evidence>
<keyword evidence="2" id="KW-1185">Reference proteome</keyword>
<evidence type="ECO:0000313" key="1">
    <source>
        <dbReference type="EMBL" id="AEF21410.1"/>
    </source>
</evidence>
<organism evidence="1 2">
    <name type="scientific">Pseudomonas fulva (strain 12-X)</name>
    <dbReference type="NCBI Taxonomy" id="743720"/>
    <lineage>
        <taxon>Bacteria</taxon>
        <taxon>Pseudomonadati</taxon>
        <taxon>Pseudomonadota</taxon>
        <taxon>Gammaproteobacteria</taxon>
        <taxon>Pseudomonadales</taxon>
        <taxon>Pseudomonadaceae</taxon>
        <taxon>Pseudomonas</taxon>
    </lineage>
</organism>
<dbReference type="HOGENOM" id="CLU_2071071_0_0_6"/>
<dbReference type="AlphaFoldDB" id="F6AFE9"/>
<dbReference type="STRING" id="743720.Psefu_1434"/>
<reference evidence="1 2" key="1">
    <citation type="submission" date="2011-04" db="EMBL/GenBank/DDBJ databases">
        <title>Complete sequence of Pseudomonas fulva 12-X.</title>
        <authorList>
            <consortium name="US DOE Joint Genome Institute"/>
            <person name="Lucas S."/>
            <person name="Han J."/>
            <person name="Lapidus A."/>
            <person name="Cheng J.-F."/>
            <person name="Goodwin L."/>
            <person name="Pitluck S."/>
            <person name="Peters L."/>
            <person name="Mikhailova N."/>
            <person name="Pagani I."/>
            <person name="Davenport K."/>
            <person name="Han C."/>
            <person name="Tapia R."/>
            <person name="Land M."/>
            <person name="Hauser L."/>
            <person name="Kyrpides N."/>
            <person name="Ivanova N."/>
            <person name="Pagani I."/>
            <person name="Lcollab F.I."/>
            <person name="Woyke T."/>
        </authorList>
    </citation>
    <scope>NUCLEOTIDE SEQUENCE [LARGE SCALE GENOMIC DNA]</scope>
    <source>
        <strain evidence="2">12-X</strain>
    </source>
</reference>
<protein>
    <submittedName>
        <fullName evidence="1">Uncharacterized protein</fullName>
    </submittedName>
</protein>
<sequence>MNPTVQQLILQITWLTLQINSQGKWHVFTEISGHCRSIDVRVYAADTDYRGEQKAVVKFNATYEHSGADYEFRQPAEVDEAACTLLQGLLVKLDAYLDVKKIGQQIVAQMESRREVLQ</sequence>
<dbReference type="EMBL" id="CP002727">
    <property type="protein sequence ID" value="AEF21410.1"/>
    <property type="molecule type" value="Genomic_DNA"/>
</dbReference>